<protein>
    <submittedName>
        <fullName evidence="2">IS1380 family transposase</fullName>
    </submittedName>
</protein>
<dbReference type="NCBIfam" id="NF033539">
    <property type="entry name" value="transpos_IS1380"/>
    <property type="match status" value="1"/>
</dbReference>
<proteinExistence type="predicted"/>
<evidence type="ECO:0000313" key="3">
    <source>
        <dbReference type="Proteomes" id="UP000593818"/>
    </source>
</evidence>
<geneLocation type="plasmid" evidence="2 3">
    <name>pSID</name>
</geneLocation>
<feature type="domain" description="Transposase DDE" evidence="1">
    <location>
        <begin position="2"/>
        <end position="446"/>
    </location>
</feature>
<evidence type="ECO:0000259" key="1">
    <source>
        <dbReference type="Pfam" id="PF13701"/>
    </source>
</evidence>
<dbReference type="Proteomes" id="UP000593818">
    <property type="component" value="Plasmid pSID"/>
</dbReference>
<name>A0A7M2XWD3_9NOCA</name>
<dbReference type="InterPro" id="IPR047960">
    <property type="entry name" value="Transpos_IS1380"/>
</dbReference>
<gene>
    <name evidence="2" type="ORF">INP59_27650</name>
</gene>
<dbReference type="AlphaFoldDB" id="A0A7M2XWD3"/>
<evidence type="ECO:0000313" key="2">
    <source>
        <dbReference type="EMBL" id="QOW02059.1"/>
    </source>
</evidence>
<sequence length="448" mass="49279">MSSSGALLLRETIRVSTLGRALSQVLTPWRSPRSIHDPGKVLIDLATAVALGGDCAADLAVVRAQPALFGLVASDPTVSRLVTTLAGDVENVLPAIRQARAQARAAVWTRRRPLAGRSGSRDGGQVIVDLDSTLVTAHSDKELAEPTYKRTFGFAPMCVFVDHGEDGTGEPLVLELRSGKASPFDKQDHITALDHALAQLPAAERGQVLVRTDSGGCSKAFLHHITDAGLEYSIGFPAHDTVKAAIEAIPVRAWRAAIDSDGESRDGAQVAELTAWMPEPTRATRPGPQDWPDGMRVIVRRERPHPGAQLRLTDADGWRITCFATNTRGPGWTLPVLEVRHRQRARAEDRIRALKDTGMRNLPFHGFAQNQIWLEIVSLAAELLAWTQTLAWDERAQVRRWEPKRLRLRILAVAGRIVHTGRRWLLRLPRGWPHNQLIDTAWTALRAA</sequence>
<reference evidence="2 3" key="1">
    <citation type="submission" date="2020-10" db="EMBL/GenBank/DDBJ databases">
        <title>Whole genome sequence of oil-degrading bacteria Rhodococcus pyridinivorans strain 5Ap.</title>
        <authorList>
            <person name="Akhremchuk A.E."/>
            <person name="Valentovich L.N."/>
            <person name="Charniauskaya M.I."/>
            <person name="Bukliarevich H.A."/>
            <person name="Titok M.A."/>
        </authorList>
    </citation>
    <scope>NUCLEOTIDE SEQUENCE [LARGE SCALE GENOMIC DNA]</scope>
    <source>
        <strain evidence="2 3">5Ap</strain>
        <plasmid evidence="2 3">pSID</plasmid>
    </source>
</reference>
<dbReference type="EMBL" id="CP063453">
    <property type="protein sequence ID" value="QOW02059.1"/>
    <property type="molecule type" value="Genomic_DNA"/>
</dbReference>
<dbReference type="Pfam" id="PF13701">
    <property type="entry name" value="DDE_Tnp_1_4"/>
    <property type="match status" value="1"/>
</dbReference>
<organism evidence="2 3">
    <name type="scientific">Rhodococcus pyridinivorans</name>
    <dbReference type="NCBI Taxonomy" id="103816"/>
    <lineage>
        <taxon>Bacteria</taxon>
        <taxon>Bacillati</taxon>
        <taxon>Actinomycetota</taxon>
        <taxon>Actinomycetes</taxon>
        <taxon>Mycobacteriales</taxon>
        <taxon>Nocardiaceae</taxon>
        <taxon>Rhodococcus</taxon>
    </lineage>
</organism>
<accession>A0A7M2XWD3</accession>
<keyword evidence="3" id="KW-1185">Reference proteome</keyword>
<dbReference type="InterPro" id="IPR025668">
    <property type="entry name" value="Tnp_DDE_dom"/>
</dbReference>
<keyword evidence="2" id="KW-0614">Plasmid</keyword>